<evidence type="ECO:0000313" key="1">
    <source>
        <dbReference type="EMBL" id="CCQ62333.1"/>
    </source>
</evidence>
<accession>T2J8Z1</accession>
<proteinExistence type="predicted"/>
<comment type="caution">
    <text evidence="1">The sequence shown here is derived from an EMBL/GenBank/DDBJ whole genome shotgun (WGS) entry which is preliminary data.</text>
</comment>
<name>T2J8Z1_CROWT</name>
<gene>
    <name evidence="1" type="ORF">CWATWH0401_4092</name>
</gene>
<dbReference type="Proteomes" id="UP000018198">
    <property type="component" value="Unassembled WGS sequence"/>
</dbReference>
<sequence>MANRRIDGALLKIAEVKYVKILGESTIKIWQFIGLELVKINQN</sequence>
<dbReference type="EMBL" id="CAQM01000485">
    <property type="protein sequence ID" value="CCQ62333.1"/>
    <property type="molecule type" value="Genomic_DNA"/>
</dbReference>
<protein>
    <submittedName>
        <fullName evidence="1">Uncharacterized protein</fullName>
    </submittedName>
</protein>
<reference evidence="1 2" key="2">
    <citation type="submission" date="2013-09" db="EMBL/GenBank/DDBJ databases">
        <title>Whole genome comparison of six Crocosphaera watsonii strains with differing phenotypes.</title>
        <authorList>
            <person name="Bench S.R."/>
            <person name="Heller P."/>
            <person name="Frank I."/>
            <person name="Arciniega M."/>
            <person name="Shilova I.N."/>
            <person name="Zehr J.P."/>
        </authorList>
    </citation>
    <scope>NUCLEOTIDE SEQUENCE [LARGE SCALE GENOMIC DNA]</scope>
    <source>
        <strain evidence="1 2">WH 0401</strain>
    </source>
</reference>
<reference evidence="1 2" key="1">
    <citation type="submission" date="2013-01" db="EMBL/GenBank/DDBJ databases">
        <authorList>
            <person name="Bench S."/>
        </authorList>
    </citation>
    <scope>NUCLEOTIDE SEQUENCE [LARGE SCALE GENOMIC DNA]</scope>
    <source>
        <strain evidence="1 2">WH 0401</strain>
    </source>
</reference>
<dbReference type="AlphaFoldDB" id="T2J8Z1"/>
<evidence type="ECO:0000313" key="2">
    <source>
        <dbReference type="Proteomes" id="UP000018198"/>
    </source>
</evidence>
<organism evidence="1 2">
    <name type="scientific">Crocosphaera watsonii WH 0401</name>
    <dbReference type="NCBI Taxonomy" id="555881"/>
    <lineage>
        <taxon>Bacteria</taxon>
        <taxon>Bacillati</taxon>
        <taxon>Cyanobacteriota</taxon>
        <taxon>Cyanophyceae</taxon>
        <taxon>Oscillatoriophycideae</taxon>
        <taxon>Chroococcales</taxon>
        <taxon>Aphanothecaceae</taxon>
        <taxon>Crocosphaera</taxon>
    </lineage>
</organism>